<dbReference type="InterPro" id="IPR020013">
    <property type="entry name" value="Flagellar_FlgE/F/G"/>
</dbReference>
<dbReference type="AlphaFoldDB" id="A0A1J5PMK8"/>
<proteinExistence type="inferred from homology"/>
<organism evidence="7">
    <name type="scientific">mine drainage metagenome</name>
    <dbReference type="NCBI Taxonomy" id="410659"/>
    <lineage>
        <taxon>unclassified sequences</taxon>
        <taxon>metagenomes</taxon>
        <taxon>ecological metagenomes</taxon>
    </lineage>
</organism>
<dbReference type="InterPro" id="IPR012836">
    <property type="entry name" value="FlgF"/>
</dbReference>
<dbReference type="InterPro" id="IPR037925">
    <property type="entry name" value="FlgE/F/G-like"/>
</dbReference>
<sequence length="245" mass="25472">MDTLWIAATGARAILQQQAATTNNLANVNTTGYRGEQAQFRALPVYGEPLPGNAYTVAQGNSADFREGPINQTGRSLDIAIRGPGWIAVQAANGDTAYTRNGDLQVSSSGILGTSDGRPVIGQGGAPIALPPLQSVQIGADGTISGVPVGSQPNALVVVNRIQLVNPPTSQLQRGADGLFRDTQGPAQADGTVQLAVGALEGSNVNPVQAMVQILDNTRAFEIQTKLMQTVDQNHQAATQLLNVN</sequence>
<evidence type="ECO:0000256" key="2">
    <source>
        <dbReference type="ARBA" id="ARBA00038560"/>
    </source>
</evidence>
<dbReference type="InterPro" id="IPR053967">
    <property type="entry name" value="LlgE_F_G-like_D1"/>
</dbReference>
<dbReference type="Pfam" id="PF00460">
    <property type="entry name" value="Flg_bb_rod"/>
    <property type="match status" value="1"/>
</dbReference>
<evidence type="ECO:0000256" key="1">
    <source>
        <dbReference type="ARBA" id="ARBA00009677"/>
    </source>
</evidence>
<comment type="caution">
    <text evidence="7">The sequence shown here is derived from an EMBL/GenBank/DDBJ whole genome shotgun (WGS) entry which is preliminary data.</text>
</comment>
<dbReference type="SUPFAM" id="SSF117143">
    <property type="entry name" value="Flagellar hook protein flgE"/>
    <property type="match status" value="1"/>
</dbReference>
<dbReference type="EMBL" id="MLJW01003293">
    <property type="protein sequence ID" value="OIQ72386.1"/>
    <property type="molecule type" value="Genomic_DNA"/>
</dbReference>
<feature type="domain" description="Flagellar basal-body/hook protein C-terminal" evidence="5">
    <location>
        <begin position="198"/>
        <end position="241"/>
    </location>
</feature>
<dbReference type="InterPro" id="IPR001444">
    <property type="entry name" value="Flag_bb_rod_N"/>
</dbReference>
<reference evidence="7" key="1">
    <citation type="submission" date="2016-10" db="EMBL/GenBank/DDBJ databases">
        <title>Sequence of Gallionella enrichment culture.</title>
        <authorList>
            <person name="Poehlein A."/>
            <person name="Muehling M."/>
            <person name="Daniel R."/>
        </authorList>
    </citation>
    <scope>NUCLEOTIDE SEQUENCE</scope>
</reference>
<protein>
    <recommendedName>
        <fullName evidence="3">Flagellar basal-body rod protein FlgF</fullName>
    </recommendedName>
</protein>
<feature type="domain" description="Flagellar basal body rod protein N-terminal" evidence="4">
    <location>
        <begin position="6"/>
        <end position="34"/>
    </location>
</feature>
<feature type="domain" description="Flagellar hook protein FlgE/F/G-like D1" evidence="6">
    <location>
        <begin position="80"/>
        <end position="145"/>
    </location>
</feature>
<keyword evidence="7" id="KW-0282">Flagellum</keyword>
<dbReference type="GO" id="GO:0030694">
    <property type="term" value="C:bacterial-type flagellum basal body, rod"/>
    <property type="evidence" value="ECO:0007669"/>
    <property type="project" value="InterPro"/>
</dbReference>
<accession>A0A1J5PMK8</accession>
<comment type="similarity">
    <text evidence="1">Belongs to the flagella basal body rod proteins family.</text>
</comment>
<evidence type="ECO:0000259" key="6">
    <source>
        <dbReference type="Pfam" id="PF22692"/>
    </source>
</evidence>
<dbReference type="Pfam" id="PF06429">
    <property type="entry name" value="Flg_bbr_C"/>
    <property type="match status" value="1"/>
</dbReference>
<evidence type="ECO:0000313" key="7">
    <source>
        <dbReference type="EMBL" id="OIQ72386.1"/>
    </source>
</evidence>
<evidence type="ECO:0000259" key="5">
    <source>
        <dbReference type="Pfam" id="PF06429"/>
    </source>
</evidence>
<dbReference type="PANTHER" id="PTHR30435:SF18">
    <property type="entry name" value="FLAGELLAR BASAL-BODY ROD PROTEIN FLGF"/>
    <property type="match status" value="1"/>
</dbReference>
<dbReference type="PANTHER" id="PTHR30435">
    <property type="entry name" value="FLAGELLAR PROTEIN"/>
    <property type="match status" value="1"/>
</dbReference>
<dbReference type="NCBIfam" id="TIGR03506">
    <property type="entry name" value="FlgEFG_subfam"/>
    <property type="match status" value="1"/>
</dbReference>
<name>A0A1J5PMK8_9ZZZZ</name>
<dbReference type="GO" id="GO:0071978">
    <property type="term" value="P:bacterial-type flagellum-dependent swarming motility"/>
    <property type="evidence" value="ECO:0007669"/>
    <property type="project" value="TreeGrafter"/>
</dbReference>
<evidence type="ECO:0000259" key="4">
    <source>
        <dbReference type="Pfam" id="PF00460"/>
    </source>
</evidence>
<dbReference type="InterPro" id="IPR010930">
    <property type="entry name" value="Flg_bb/hook_C_dom"/>
</dbReference>
<evidence type="ECO:0000256" key="3">
    <source>
        <dbReference type="ARBA" id="ARBA00040228"/>
    </source>
</evidence>
<gene>
    <name evidence="7" type="primary">flgF_9</name>
    <name evidence="7" type="ORF">GALL_459910</name>
</gene>
<dbReference type="NCBIfam" id="NF009280">
    <property type="entry name" value="PRK12640.1"/>
    <property type="match status" value="1"/>
</dbReference>
<dbReference type="Pfam" id="PF22692">
    <property type="entry name" value="LlgE_F_G_D1"/>
    <property type="match status" value="1"/>
</dbReference>
<keyword evidence="7" id="KW-0966">Cell projection</keyword>
<keyword evidence="7" id="KW-0969">Cilium</keyword>
<dbReference type="NCBIfam" id="TIGR02490">
    <property type="entry name" value="flgF"/>
    <property type="match status" value="1"/>
</dbReference>
<comment type="subunit">
    <text evidence="2">The basal body constitutes a major portion of the flagellar organelle and consists of five rings (E,L,P,S, and M) mounted on a central rod. The rod consists of about 26 subunits of FlgG in the distal portion, and FlgB, FlgC and FlgF are thought to build up the proximal portion of the rod with about 6 subunits each.</text>
</comment>